<gene>
    <name evidence="2" type="ORF">H9784_01410</name>
</gene>
<feature type="chain" id="PRO_5038359674" description="Lipoprotein" evidence="1">
    <location>
        <begin position="19"/>
        <end position="86"/>
    </location>
</feature>
<dbReference type="EMBL" id="DWZD01000011">
    <property type="protein sequence ID" value="HJA78217.1"/>
    <property type="molecule type" value="Genomic_DNA"/>
</dbReference>
<sequence length="86" mass="9133">MHHRFLAPCLLGCCLALAAGCGGAQTARLPDGSEGFSVNCNGMDSDWAECYNKAADMCDGGKYQIMSQNTSAVGEIPMRNLIIKCE</sequence>
<dbReference type="AlphaFoldDB" id="A0A9D2HL88"/>
<comment type="caution">
    <text evidence="2">The sequence shown here is derived from an EMBL/GenBank/DDBJ whole genome shotgun (WGS) entry which is preliminary data.</text>
</comment>
<reference evidence="2" key="1">
    <citation type="journal article" date="2021" name="PeerJ">
        <title>Extensive microbial diversity within the chicken gut microbiome revealed by metagenomics and culture.</title>
        <authorList>
            <person name="Gilroy R."/>
            <person name="Ravi A."/>
            <person name="Getino M."/>
            <person name="Pursley I."/>
            <person name="Horton D.L."/>
            <person name="Alikhan N.F."/>
            <person name="Baker D."/>
            <person name="Gharbi K."/>
            <person name="Hall N."/>
            <person name="Watson M."/>
            <person name="Adriaenssens E.M."/>
            <person name="Foster-Nyarko E."/>
            <person name="Jarju S."/>
            <person name="Secka A."/>
            <person name="Antonio M."/>
            <person name="Oren A."/>
            <person name="Chaudhuri R.R."/>
            <person name="La Ragione R."/>
            <person name="Hildebrand F."/>
            <person name="Pallen M.J."/>
        </authorList>
    </citation>
    <scope>NUCLEOTIDE SEQUENCE</scope>
    <source>
        <strain evidence="2">5032</strain>
    </source>
</reference>
<protein>
    <recommendedName>
        <fullName evidence="4">Lipoprotein</fullName>
    </recommendedName>
</protein>
<proteinExistence type="predicted"/>
<organism evidence="2 3">
    <name type="scientific">Candidatus Desulfovibrio intestinavium</name>
    <dbReference type="NCBI Taxonomy" id="2838534"/>
    <lineage>
        <taxon>Bacteria</taxon>
        <taxon>Pseudomonadati</taxon>
        <taxon>Thermodesulfobacteriota</taxon>
        <taxon>Desulfovibrionia</taxon>
        <taxon>Desulfovibrionales</taxon>
        <taxon>Desulfovibrionaceae</taxon>
        <taxon>Desulfovibrio</taxon>
    </lineage>
</organism>
<reference evidence="2" key="2">
    <citation type="submission" date="2021-04" db="EMBL/GenBank/DDBJ databases">
        <authorList>
            <person name="Gilroy R."/>
        </authorList>
    </citation>
    <scope>NUCLEOTIDE SEQUENCE</scope>
    <source>
        <strain evidence="2">5032</strain>
    </source>
</reference>
<accession>A0A9D2HL88</accession>
<evidence type="ECO:0000313" key="2">
    <source>
        <dbReference type="EMBL" id="HJA78217.1"/>
    </source>
</evidence>
<evidence type="ECO:0008006" key="4">
    <source>
        <dbReference type="Google" id="ProtNLM"/>
    </source>
</evidence>
<keyword evidence="1" id="KW-0732">Signal</keyword>
<evidence type="ECO:0000313" key="3">
    <source>
        <dbReference type="Proteomes" id="UP000823821"/>
    </source>
</evidence>
<dbReference type="Proteomes" id="UP000823821">
    <property type="component" value="Unassembled WGS sequence"/>
</dbReference>
<name>A0A9D2HL88_9BACT</name>
<feature type="signal peptide" evidence="1">
    <location>
        <begin position="1"/>
        <end position="18"/>
    </location>
</feature>
<dbReference type="PROSITE" id="PS51257">
    <property type="entry name" value="PROKAR_LIPOPROTEIN"/>
    <property type="match status" value="1"/>
</dbReference>
<evidence type="ECO:0000256" key="1">
    <source>
        <dbReference type="SAM" id="SignalP"/>
    </source>
</evidence>